<proteinExistence type="predicted"/>
<reference evidence="4" key="1">
    <citation type="submission" date="2015-08" db="EMBL/GenBank/DDBJ databases">
        <authorList>
            <person name="Varghese N."/>
        </authorList>
    </citation>
    <scope>NUCLEOTIDE SEQUENCE [LARGE SCALE GENOMIC DNA]</scope>
    <source>
        <strain evidence="4">DSM 23407</strain>
    </source>
</reference>
<dbReference type="OrthoDB" id="8005167at2"/>
<evidence type="ECO:0000259" key="2">
    <source>
        <dbReference type="Pfam" id="PF06568"/>
    </source>
</evidence>
<dbReference type="InterPro" id="IPR009506">
    <property type="entry name" value="YjiS-like"/>
</dbReference>
<accession>A0A0K6HP96</accession>
<dbReference type="Pfam" id="PF06568">
    <property type="entry name" value="YjiS-like"/>
    <property type="match status" value="1"/>
</dbReference>
<evidence type="ECO:0000313" key="4">
    <source>
        <dbReference type="Proteomes" id="UP000183900"/>
    </source>
</evidence>
<sequence>MHGNETSDRKASAASGFLPYLAGILAQFRDWLHEERLRRIRRRNIAHLDERLLKDVGLTPSGHWLEPRRKKGASTQKNRGVR</sequence>
<feature type="domain" description="YjiS-like" evidence="2">
    <location>
        <begin position="28"/>
        <end position="61"/>
    </location>
</feature>
<evidence type="ECO:0000256" key="1">
    <source>
        <dbReference type="SAM" id="MobiDB-lite"/>
    </source>
</evidence>
<name>A0A0K6HP96_9HYPH</name>
<keyword evidence="4" id="KW-1185">Reference proteome</keyword>
<dbReference type="EMBL" id="CYHE01000002">
    <property type="protein sequence ID" value="CUA92661.1"/>
    <property type="molecule type" value="Genomic_DNA"/>
</dbReference>
<dbReference type="RefSeq" id="WP_055454384.1">
    <property type="nucleotide sequence ID" value="NZ_CYHE01000002.1"/>
</dbReference>
<feature type="region of interest" description="Disordered" evidence="1">
    <location>
        <begin position="60"/>
        <end position="82"/>
    </location>
</feature>
<dbReference type="AlphaFoldDB" id="A0A0K6HP96"/>
<organism evidence="3 4">
    <name type="scientific">Pannonibacter indicus</name>
    <dbReference type="NCBI Taxonomy" id="466044"/>
    <lineage>
        <taxon>Bacteria</taxon>
        <taxon>Pseudomonadati</taxon>
        <taxon>Pseudomonadota</taxon>
        <taxon>Alphaproteobacteria</taxon>
        <taxon>Hyphomicrobiales</taxon>
        <taxon>Stappiaceae</taxon>
        <taxon>Pannonibacter</taxon>
    </lineage>
</organism>
<dbReference type="Proteomes" id="UP000183900">
    <property type="component" value="Unassembled WGS sequence"/>
</dbReference>
<protein>
    <recommendedName>
        <fullName evidence="2">YjiS-like domain-containing protein</fullName>
    </recommendedName>
</protein>
<evidence type="ECO:0000313" key="3">
    <source>
        <dbReference type="EMBL" id="CUA92661.1"/>
    </source>
</evidence>
<gene>
    <name evidence="3" type="ORF">Ga0061067_10254</name>
</gene>
<feature type="compositionally biased region" description="Polar residues" evidence="1">
    <location>
        <begin position="73"/>
        <end position="82"/>
    </location>
</feature>